<dbReference type="EMBL" id="LUGG01000003">
    <property type="protein sequence ID" value="OBZ76441.1"/>
    <property type="molecule type" value="Genomic_DNA"/>
</dbReference>
<gene>
    <name evidence="2" type="ORF">A0H81_03811</name>
</gene>
<evidence type="ECO:0000313" key="3">
    <source>
        <dbReference type="Proteomes" id="UP000092993"/>
    </source>
</evidence>
<evidence type="ECO:0008006" key="4">
    <source>
        <dbReference type="Google" id="ProtNLM"/>
    </source>
</evidence>
<organism evidence="2 3">
    <name type="scientific">Grifola frondosa</name>
    <name type="common">Maitake</name>
    <name type="synonym">Polyporus frondosus</name>
    <dbReference type="NCBI Taxonomy" id="5627"/>
    <lineage>
        <taxon>Eukaryota</taxon>
        <taxon>Fungi</taxon>
        <taxon>Dikarya</taxon>
        <taxon>Basidiomycota</taxon>
        <taxon>Agaricomycotina</taxon>
        <taxon>Agaricomycetes</taxon>
        <taxon>Polyporales</taxon>
        <taxon>Grifolaceae</taxon>
        <taxon>Grifola</taxon>
    </lineage>
</organism>
<evidence type="ECO:0000256" key="1">
    <source>
        <dbReference type="SAM" id="MobiDB-lite"/>
    </source>
</evidence>
<feature type="compositionally biased region" description="Basic and acidic residues" evidence="1">
    <location>
        <begin position="56"/>
        <end position="105"/>
    </location>
</feature>
<accession>A0A1C7MHN7</accession>
<dbReference type="Pfam" id="PF08432">
    <property type="entry name" value="Vfa1"/>
    <property type="match status" value="1"/>
</dbReference>
<sequence length="207" mass="23569">MSFTNMYYKRAVGTARPCYICHKPTTTVLATINTVDFLYSCDSHLTDPGAEEIAKVKEEWEERQKKKQEKAKEKESTKDQKDEGKDKDQDNTDKNSEKGSKDTKKTPGSWSPPVSVSPPSTPSHQRRLHPDFLGHLGECCLPDLPLLEFSAQSSVFPRSWLLEKFIMARIAFILGSLYYEYPKIMWIRKNAGAVDGISSELRFRESA</sequence>
<proteinExistence type="predicted"/>
<feature type="region of interest" description="Disordered" evidence="1">
    <location>
        <begin position="56"/>
        <end position="128"/>
    </location>
</feature>
<evidence type="ECO:0000313" key="2">
    <source>
        <dbReference type="EMBL" id="OBZ76441.1"/>
    </source>
</evidence>
<dbReference type="GO" id="GO:0005768">
    <property type="term" value="C:endosome"/>
    <property type="evidence" value="ECO:0007669"/>
    <property type="project" value="TreeGrafter"/>
</dbReference>
<reference evidence="2 3" key="1">
    <citation type="submission" date="2016-03" db="EMBL/GenBank/DDBJ databases">
        <title>Whole genome sequencing of Grifola frondosa 9006-11.</title>
        <authorList>
            <person name="Min B."/>
            <person name="Park H."/>
            <person name="Kim J.-G."/>
            <person name="Cho H."/>
            <person name="Oh Y.-L."/>
            <person name="Kong W.-S."/>
            <person name="Choi I.-G."/>
        </authorList>
    </citation>
    <scope>NUCLEOTIDE SEQUENCE [LARGE SCALE GENOMIC DNA]</scope>
    <source>
        <strain evidence="2 3">9006-11</strain>
    </source>
</reference>
<comment type="caution">
    <text evidence="2">The sequence shown here is derived from an EMBL/GenBank/DDBJ whole genome shotgun (WGS) entry which is preliminary data.</text>
</comment>
<dbReference type="PANTHER" id="PTHR28218:SF1">
    <property type="entry name" value="VPS4-ASSOCIATED PROTEIN 1"/>
    <property type="match status" value="1"/>
</dbReference>
<protein>
    <recommendedName>
        <fullName evidence="4">DUF1742-domain-containing protein</fullName>
    </recommendedName>
</protein>
<dbReference type="OrthoDB" id="2158714at2759"/>
<dbReference type="PANTHER" id="PTHR28218">
    <property type="entry name" value="VPS4-ASSOCIATED PROTEIN 1"/>
    <property type="match status" value="1"/>
</dbReference>
<dbReference type="Proteomes" id="UP000092993">
    <property type="component" value="Unassembled WGS sequence"/>
</dbReference>
<keyword evidence="3" id="KW-1185">Reference proteome</keyword>
<name>A0A1C7MHN7_GRIFR</name>
<dbReference type="InterPro" id="IPR013640">
    <property type="entry name" value="Vfa1"/>
</dbReference>
<dbReference type="AlphaFoldDB" id="A0A1C7MHN7"/>
<dbReference type="GO" id="GO:0007034">
    <property type="term" value="P:vacuolar transport"/>
    <property type="evidence" value="ECO:0007669"/>
    <property type="project" value="TreeGrafter"/>
</dbReference>